<keyword evidence="1" id="KW-0489">Methyltransferase</keyword>
<dbReference type="PANTHER" id="PTHR38451">
    <property type="entry name" value="TRNA (ADENINE(22)-N(1))-METHYLTRANSFERASE"/>
    <property type="match status" value="1"/>
</dbReference>
<evidence type="ECO:0000313" key="2">
    <source>
        <dbReference type="Proteomes" id="UP000257055"/>
    </source>
</evidence>
<dbReference type="GO" id="GO:0160105">
    <property type="term" value="F:tRNA (adenine(22)-N1)-methyltransferase activity"/>
    <property type="evidence" value="ECO:0007669"/>
    <property type="project" value="InterPro"/>
</dbReference>
<dbReference type="SUPFAM" id="SSF53335">
    <property type="entry name" value="S-adenosyl-L-methionine-dependent methyltransferases"/>
    <property type="match status" value="1"/>
</dbReference>
<reference evidence="2" key="1">
    <citation type="submission" date="2015-04" db="EMBL/GenBank/DDBJ databases">
        <authorList>
            <person name="Schardt J."/>
            <person name="Mueller-Herbst S."/>
            <person name="Scherer S."/>
            <person name="Huptas C."/>
        </authorList>
    </citation>
    <scope>NUCLEOTIDE SEQUENCE [LARGE SCALE GENOMIC DNA]</scope>
    <source>
        <strain evidence="2">Kiel-L1</strain>
    </source>
</reference>
<keyword evidence="1" id="KW-0808">Transferase</keyword>
<sequence>MNEQKLSKRLEKVAHFIKPQSRIADIGSDHAYLPCYAVLQGFASFAIAGEIADGPFHSAQDQVEKTGLLAQISVRKGDGLQVLERSDEIDTVVIAGMGGPLIASILENDEEKLAGVSRLILQPNIAANRIREWGVRHQFKIVAEEIVEEDRKIYEILVLERSHVPVNYSEDELFFGPFLLKEKNAAFRSKWQHEQDTWKKITENIEKQGKTSENELKLTELRAQIKRVEDVLK</sequence>
<dbReference type="Pfam" id="PF04816">
    <property type="entry name" value="TrmK"/>
    <property type="match status" value="1"/>
</dbReference>
<dbReference type="GO" id="GO:0032259">
    <property type="term" value="P:methylation"/>
    <property type="evidence" value="ECO:0007669"/>
    <property type="project" value="UniProtKB-KW"/>
</dbReference>
<dbReference type="AlphaFoldDB" id="A0A3D8TUL6"/>
<dbReference type="RefSeq" id="WP_115752359.1">
    <property type="nucleotide sequence ID" value="NZ_LARY01000001.1"/>
</dbReference>
<name>A0A3D8TUL6_9LIST</name>
<keyword evidence="2" id="KW-1185">Reference proteome</keyword>
<comment type="caution">
    <text evidence="1">The sequence shown here is derived from an EMBL/GenBank/DDBJ whole genome shotgun (WGS) entry which is preliminary data.</text>
</comment>
<gene>
    <name evidence="1" type="ORF">UR08_03950</name>
</gene>
<protein>
    <submittedName>
        <fullName evidence="1">SAM-dependent methyltransferase</fullName>
    </submittedName>
</protein>
<dbReference type="PANTHER" id="PTHR38451:SF1">
    <property type="entry name" value="TRNA (ADENINE(22)-N(1))-METHYLTRANSFERASE"/>
    <property type="match status" value="1"/>
</dbReference>
<dbReference type="Gene3D" id="1.10.287.1890">
    <property type="match status" value="1"/>
</dbReference>
<dbReference type="Proteomes" id="UP000257055">
    <property type="component" value="Unassembled WGS sequence"/>
</dbReference>
<dbReference type="InterPro" id="IPR006901">
    <property type="entry name" value="TrmK"/>
</dbReference>
<dbReference type="Gene3D" id="3.40.50.150">
    <property type="entry name" value="Vaccinia Virus protein VP39"/>
    <property type="match status" value="1"/>
</dbReference>
<evidence type="ECO:0000313" key="1">
    <source>
        <dbReference type="EMBL" id="RDX02670.1"/>
    </source>
</evidence>
<dbReference type="EMBL" id="LARY01000001">
    <property type="protein sequence ID" value="RDX02670.1"/>
    <property type="molecule type" value="Genomic_DNA"/>
</dbReference>
<proteinExistence type="predicted"/>
<organism evidence="1 2">
    <name type="scientific">Listeria kieliensis</name>
    <dbReference type="NCBI Taxonomy" id="1621700"/>
    <lineage>
        <taxon>Bacteria</taxon>
        <taxon>Bacillati</taxon>
        <taxon>Bacillota</taxon>
        <taxon>Bacilli</taxon>
        <taxon>Bacillales</taxon>
        <taxon>Listeriaceae</taxon>
        <taxon>Listeria</taxon>
    </lineage>
</organism>
<accession>A0A3D8TUL6</accession>
<dbReference type="PIRSF" id="PIRSF018637">
    <property type="entry name" value="TrmK"/>
    <property type="match status" value="1"/>
</dbReference>
<dbReference type="InterPro" id="IPR029063">
    <property type="entry name" value="SAM-dependent_MTases_sf"/>
</dbReference>